<dbReference type="PANTHER" id="PTHR13318">
    <property type="entry name" value="PARTNER OF PAIRED, ISOFORM B-RELATED"/>
    <property type="match status" value="1"/>
</dbReference>
<dbReference type="HOGENOM" id="CLU_049937_0_0_1"/>
<reference evidence="2 3" key="1">
    <citation type="submission" date="2014-06" db="EMBL/GenBank/DDBJ databases">
        <authorList>
            <consortium name="DOE Joint Genome Institute"/>
            <person name="Kuo A."/>
            <person name="Kohler A."/>
            <person name="Nagy L.G."/>
            <person name="Floudas D."/>
            <person name="Copeland A."/>
            <person name="Barry K.W."/>
            <person name="Cichocki N."/>
            <person name="Veneault-Fourrey C."/>
            <person name="LaButti K."/>
            <person name="Lindquist E.A."/>
            <person name="Lipzen A."/>
            <person name="Lundell T."/>
            <person name="Morin E."/>
            <person name="Murat C."/>
            <person name="Sun H."/>
            <person name="Tunlid A."/>
            <person name="Henrissat B."/>
            <person name="Grigoriev I.V."/>
            <person name="Hibbett D.S."/>
            <person name="Martin F."/>
            <person name="Nordberg H.P."/>
            <person name="Cantor M.N."/>
            <person name="Hua S.X."/>
        </authorList>
    </citation>
    <scope>NUCLEOTIDE SEQUENCE [LARGE SCALE GENOMIC DNA]</scope>
    <source>
        <strain evidence="2 3">ATCC 200175</strain>
    </source>
</reference>
<keyword evidence="3" id="KW-1185">Reference proteome</keyword>
<accession>A0A0C9STW0</accession>
<dbReference type="Gene3D" id="3.80.10.10">
    <property type="entry name" value="Ribonuclease Inhibitor"/>
    <property type="match status" value="1"/>
</dbReference>
<proteinExistence type="predicted"/>
<feature type="region of interest" description="Disordered" evidence="1">
    <location>
        <begin position="1"/>
        <end position="20"/>
    </location>
</feature>
<sequence>MAIFRRQSPTSTKSPTDPLTTLPPELVGHIFHLWLLDSIYPNTTYSHSQLPVILSLVSKSWRDFVYSSPLLWAHVIMEASQGAVPSLNALQRRLERSQSAPLFLDIVVGEQSDRDALRVLFAESSRFCHLTLSVLDLSWRDDISTQGFTQLSKLTVHTGFQALPHVDALGAIFSSSPRLRSVKWHSVDDPGLVAVNGHQLHFVDLTVFHLPVTHLLEILEACPNLRSVVVTFQGEQEYVSIPPRERILLPELRSLVLDGTGHIACIMRSIQAPLLSRIDIKWWHYNGRRCGLEALQSLLAYSPHLEEISLRRLLETENGLMSIITNNNNLVRLTVAAETYRRVLITHKTFDFLTHQGQDNYTLPQLESLVFWNALDVPDEVVLRMIKSRVSLPNDTEPSSRARRARTLRSFRMDGCKPMAVEAVSRLEAMCRDSGLKAEGAFVNRN</sequence>
<dbReference type="SUPFAM" id="SSF52047">
    <property type="entry name" value="RNI-like"/>
    <property type="match status" value="1"/>
</dbReference>
<dbReference type="GO" id="GO:0019005">
    <property type="term" value="C:SCF ubiquitin ligase complex"/>
    <property type="evidence" value="ECO:0007669"/>
    <property type="project" value="TreeGrafter"/>
</dbReference>
<name>A0A0C9STW0_PAXIN</name>
<reference evidence="3" key="2">
    <citation type="submission" date="2015-01" db="EMBL/GenBank/DDBJ databases">
        <title>Evolutionary Origins and Diversification of the Mycorrhizal Mutualists.</title>
        <authorList>
            <consortium name="DOE Joint Genome Institute"/>
            <consortium name="Mycorrhizal Genomics Consortium"/>
            <person name="Kohler A."/>
            <person name="Kuo A."/>
            <person name="Nagy L.G."/>
            <person name="Floudas D."/>
            <person name="Copeland A."/>
            <person name="Barry K.W."/>
            <person name="Cichocki N."/>
            <person name="Veneault-Fourrey C."/>
            <person name="LaButti K."/>
            <person name="Lindquist E.A."/>
            <person name="Lipzen A."/>
            <person name="Lundell T."/>
            <person name="Morin E."/>
            <person name="Murat C."/>
            <person name="Riley R."/>
            <person name="Ohm R."/>
            <person name="Sun H."/>
            <person name="Tunlid A."/>
            <person name="Henrissat B."/>
            <person name="Grigoriev I.V."/>
            <person name="Hibbett D.S."/>
            <person name="Martin F."/>
        </authorList>
    </citation>
    <scope>NUCLEOTIDE SEQUENCE [LARGE SCALE GENOMIC DNA]</scope>
    <source>
        <strain evidence="3">ATCC 200175</strain>
    </source>
</reference>
<evidence type="ECO:0000313" key="3">
    <source>
        <dbReference type="Proteomes" id="UP000053647"/>
    </source>
</evidence>
<dbReference type="GO" id="GO:0031146">
    <property type="term" value="P:SCF-dependent proteasomal ubiquitin-dependent protein catabolic process"/>
    <property type="evidence" value="ECO:0007669"/>
    <property type="project" value="TreeGrafter"/>
</dbReference>
<dbReference type="OrthoDB" id="3217549at2759"/>
<dbReference type="EMBL" id="KN820787">
    <property type="protein sequence ID" value="KIJ05690.1"/>
    <property type="molecule type" value="Genomic_DNA"/>
</dbReference>
<dbReference type="InterPro" id="IPR032675">
    <property type="entry name" value="LRR_dom_sf"/>
</dbReference>
<protein>
    <submittedName>
        <fullName evidence="2">Unplaced genomic scaffold PAXINscaffold_1465, whole genome shotgun sequence</fullName>
    </submittedName>
</protein>
<dbReference type="Proteomes" id="UP000053647">
    <property type="component" value="Unassembled WGS sequence"/>
</dbReference>
<dbReference type="AlphaFoldDB" id="A0A0C9STW0"/>
<organism evidence="2 3">
    <name type="scientific">Paxillus involutus ATCC 200175</name>
    <dbReference type="NCBI Taxonomy" id="664439"/>
    <lineage>
        <taxon>Eukaryota</taxon>
        <taxon>Fungi</taxon>
        <taxon>Dikarya</taxon>
        <taxon>Basidiomycota</taxon>
        <taxon>Agaricomycotina</taxon>
        <taxon>Agaricomycetes</taxon>
        <taxon>Agaricomycetidae</taxon>
        <taxon>Boletales</taxon>
        <taxon>Paxilineae</taxon>
        <taxon>Paxillaceae</taxon>
        <taxon>Paxillus</taxon>
    </lineage>
</organism>
<evidence type="ECO:0000256" key="1">
    <source>
        <dbReference type="SAM" id="MobiDB-lite"/>
    </source>
</evidence>
<feature type="compositionally biased region" description="Low complexity" evidence="1">
    <location>
        <begin position="8"/>
        <end position="20"/>
    </location>
</feature>
<gene>
    <name evidence="2" type="ORF">PAXINDRAFT_21076</name>
</gene>
<evidence type="ECO:0000313" key="2">
    <source>
        <dbReference type="EMBL" id="KIJ05690.1"/>
    </source>
</evidence>